<comment type="function">
    <text evidence="9 11">Component of the SRB8-11 complex. The SRB8-11 complex is a regulatory module of the Mediator complex which is itself involved in regulation of basal and activated RNA polymerase II-dependent transcription. The SRB8-11 complex may be involved in the transcriptional repression of a subset of genes regulated by Mediator. It may inhibit the association of the Mediator complex with RNA polymerase II to form the holoenzyme complex.</text>
</comment>
<evidence type="ECO:0000256" key="11">
    <source>
        <dbReference type="RuleBase" id="RU364134"/>
    </source>
</evidence>
<feature type="compositionally biased region" description="Acidic residues" evidence="12">
    <location>
        <begin position="563"/>
        <end position="573"/>
    </location>
</feature>
<feature type="compositionally biased region" description="Polar residues" evidence="12">
    <location>
        <begin position="136"/>
        <end position="170"/>
    </location>
</feature>
<dbReference type="InterPro" id="IPR009401">
    <property type="entry name" value="Med13_C"/>
</dbReference>
<keyword evidence="7 11" id="KW-0804">Transcription</keyword>
<feature type="compositionally biased region" description="Polar residues" evidence="12">
    <location>
        <begin position="670"/>
        <end position="689"/>
    </location>
</feature>
<feature type="compositionally biased region" description="Acidic residues" evidence="12">
    <location>
        <begin position="581"/>
        <end position="596"/>
    </location>
</feature>
<dbReference type="GO" id="GO:0016592">
    <property type="term" value="C:mediator complex"/>
    <property type="evidence" value="ECO:0007669"/>
    <property type="project" value="InterPro"/>
</dbReference>
<dbReference type="InterPro" id="IPR021643">
    <property type="entry name" value="Mediator_Med13_N"/>
</dbReference>
<dbReference type="EMBL" id="KI964593">
    <property type="protein sequence ID" value="EUC34356.1"/>
    <property type="molecule type" value="Genomic_DNA"/>
</dbReference>
<reference evidence="16 17" key="1">
    <citation type="journal article" date="2013" name="PLoS Genet.">
        <title>Comparative genome structure, secondary metabolite, and effector coding capacity across Cochliobolus pathogens.</title>
        <authorList>
            <person name="Condon B.J."/>
            <person name="Leng Y."/>
            <person name="Wu D."/>
            <person name="Bushley K.E."/>
            <person name="Ohm R.A."/>
            <person name="Otillar R."/>
            <person name="Martin J."/>
            <person name="Schackwitz W."/>
            <person name="Grimwood J."/>
            <person name="MohdZainudin N."/>
            <person name="Xue C."/>
            <person name="Wang R."/>
            <person name="Manning V.A."/>
            <person name="Dhillon B."/>
            <person name="Tu Z.J."/>
            <person name="Steffenson B.J."/>
            <person name="Salamov A."/>
            <person name="Sun H."/>
            <person name="Lowry S."/>
            <person name="LaButti K."/>
            <person name="Han J."/>
            <person name="Copeland A."/>
            <person name="Lindquist E."/>
            <person name="Barry K."/>
            <person name="Schmutz J."/>
            <person name="Baker S.E."/>
            <person name="Ciuffetti L.M."/>
            <person name="Grigoriev I.V."/>
            <person name="Zhong S."/>
            <person name="Turgeon B.G."/>
        </authorList>
    </citation>
    <scope>NUCLEOTIDE SEQUENCE [LARGE SCALE GENOMIC DNA]</scope>
    <source>
        <strain evidence="16 17">26-R-13</strain>
    </source>
</reference>
<sequence length="1681" mass="181632">MEFLKTCTTNAQAIGDFEAIAYQAISVTRITTNTTTTSTTTSPQSSKQPPPSWSPSEDTRAIEAELRHALHLVAHDAARPWLWVFKPTTVDKLGQASPQLPEVDGYRLQREHTGAIKAIDLVRPPMRPGAPHPPATSNHPPSTNAPQRGLQSGNNPRPAQQGSTQPQQSADPPPPPDCFTIYELFTSSVVALISFHVVKDCQVVALNYRTFVSKASKSIADAQTEVDPQPEVHRLTSINVHWASSGTLLLSTFTDRKNTIRCLSSVSTQIEERQLVGTCIRVAPNGVLATIINFEDPLDSINEEISIRHRKRTKLTSLEQNIEKWKSSVKRWLGWKGYGLPDLDQRASWVRIRTTLISSPILSSPASVGPERDILWPRALCFFHVVNEPDLTITGTNAISAAGSSSILSWFETPESMGFKDPLDVAQEWFLGKPDRDKILEARKKAKKAEDDAARRKEEHPGLHPSSPLNARGGTYGDLQAVSGVYPTPPDGIAPGTGVSYSDTPTVSGAASNVVLVPGGSNPAINLSAPPDSAKTEDQQMITTSPAIPPAADNFNTSSGNDDLFEDMEEDGYTGDRINDTDFDFFDGPDNDDVDMLDAPALPNDNAPPTHATQDTHPKATTEPQAQDDMSDPFAALENALATASEPTMSQDHAKGKEPAHMPAPKIEISDNSGDNKSSPVRRNVSFSRAPTPPLSPSKILKALEPSPPRKSASRTRSERGSESHPDAHFTPVVFNRKMSLSDAKYQGGRFSAHRPTTPTGQVQLSPSPAKNTATTQPKSLREFPLLSKLRLAAGIASANRIPEIASLARAVSDDSDSSSEASDASGNDSEDEEVEVTPVAIMNSLTMPAKRKLQSEGNATPLSVTSFAESLGGDWLDLYGLHLDEANLSSFEPSLWDWSLVNVPSPAERPVAGARYSLPALLPGPAQMPDTPTSQPDPAYEVPDEKPLSAKDSISITQIVTDQLVSTTLDMLNEDPPTRSEFNNNAAAETPWYKIIKNLFPTVTDCDLPTLAGINEVFQDYAALAKAQQRPPARKSDSPAVTGSHMYQIQAPFLRVRRAETHWDLLPPAVAFWETLGLSPISHPKNIVTFCVYPHSDAIRPCLENFLLNLQLAYDGCKLGNHSRVETAVEYEGGLVPVRATSTITPRETFKLLRDTCIQLGKLLALQYGQIREQQDSKVDAFVVYMIDPFGGSSAVWELCSAFWALFQAYTQGHPGRPDQPQKPDVVLQIIPMKYVASFDAPVILDPSTYMGLAREVYDRCPPSAPSGDKTSLSIYKAPAFHLEETLPRNIPFKLISEPAQDLLRENTYMHLGYAISLDGAWVTAAWTDSCGKSQAVVSYYLGTRMFREIVKEIWQTTIEILQSRRVNWRVCIAKAGVLEREELETWVFLISCPTQINVFVTLLTAVDTDPPYQFTPTVPNPTPATGAGATTPGSTPQAGVSPSDPGPGLTPAATPAADPTATDPAADPEARLIDITDDTWGIILAHRLHNSHTTTQFSPALISGLLVKRGETLQTSNSIAHPIPDPEQGPIVIAVNFLWIGAVGSSRNATTNLPFPSGTSSSANASASSSISSSDLPSPGGSNLPNPYASNPGTPQSPGPGQEGQRSTTSLMWTPTPQTRTTAEGLLKEVLGQFRALGLLAKLRGMRGTRNGTIPWHVAAAKRGVEGLSKISCGAGTAV</sequence>
<protein>
    <recommendedName>
        <fullName evidence="3 11">Mediator of RNA polymerase II transcription subunit 13</fullName>
    </recommendedName>
    <alternativeName>
        <fullName evidence="10 11">Mediator complex subunit 13</fullName>
    </alternativeName>
</protein>
<dbReference type="KEGG" id="bze:COCCADRAFT_25539"/>
<feature type="region of interest" description="Disordered" evidence="12">
    <location>
        <begin position="444"/>
        <end position="475"/>
    </location>
</feature>
<dbReference type="InterPro" id="IPR051139">
    <property type="entry name" value="Mediator_complx_sub13"/>
</dbReference>
<feature type="region of interest" description="Disordered" evidence="12">
    <location>
        <begin position="1552"/>
        <end position="1618"/>
    </location>
</feature>
<evidence type="ECO:0000256" key="10">
    <source>
        <dbReference type="ARBA" id="ARBA00032008"/>
    </source>
</evidence>
<dbReference type="HOGENOM" id="CLU_002210_0_0_1"/>
<feature type="domain" description="Mediator complex subunit Med13 N-terminal" evidence="14">
    <location>
        <begin position="1"/>
        <end position="384"/>
    </location>
</feature>
<evidence type="ECO:0000256" key="6">
    <source>
        <dbReference type="ARBA" id="ARBA00023159"/>
    </source>
</evidence>
<evidence type="ECO:0000256" key="1">
    <source>
        <dbReference type="ARBA" id="ARBA00004123"/>
    </source>
</evidence>
<evidence type="ECO:0000256" key="9">
    <source>
        <dbReference type="ARBA" id="ARBA00025661"/>
    </source>
</evidence>
<name>W6YS60_COCC2</name>
<dbReference type="OrthoDB" id="103819at2759"/>
<organism evidence="16 17">
    <name type="scientific">Cochliobolus carbonum (strain 26-R-13)</name>
    <name type="common">Maize leaf spot fungus</name>
    <name type="synonym">Bipolaris zeicola</name>
    <dbReference type="NCBI Taxonomy" id="930089"/>
    <lineage>
        <taxon>Eukaryota</taxon>
        <taxon>Fungi</taxon>
        <taxon>Dikarya</taxon>
        <taxon>Ascomycota</taxon>
        <taxon>Pezizomycotina</taxon>
        <taxon>Dothideomycetes</taxon>
        <taxon>Pleosporomycetidae</taxon>
        <taxon>Pleosporales</taxon>
        <taxon>Pleosporineae</taxon>
        <taxon>Pleosporaceae</taxon>
        <taxon>Bipolaris</taxon>
    </lineage>
</organism>
<comment type="similarity">
    <text evidence="2 11">Belongs to the Mediator complex subunit 13 family.</text>
</comment>
<dbReference type="GO" id="GO:0003713">
    <property type="term" value="F:transcription coactivator activity"/>
    <property type="evidence" value="ECO:0007669"/>
    <property type="project" value="TreeGrafter"/>
</dbReference>
<feature type="compositionally biased region" description="Low complexity" evidence="12">
    <location>
        <begin position="1425"/>
        <end position="1441"/>
    </location>
</feature>
<evidence type="ECO:0000313" key="16">
    <source>
        <dbReference type="EMBL" id="EUC34356.1"/>
    </source>
</evidence>
<keyword evidence="6 11" id="KW-0010">Activator</keyword>
<evidence type="ECO:0000256" key="3">
    <source>
        <dbReference type="ARBA" id="ARBA00019618"/>
    </source>
</evidence>
<feature type="compositionally biased region" description="Polar residues" evidence="12">
    <location>
        <begin position="755"/>
        <end position="779"/>
    </location>
</feature>
<keyword evidence="5 11" id="KW-0805">Transcription regulation</keyword>
<dbReference type="Pfam" id="PF11597">
    <property type="entry name" value="Med13_N"/>
    <property type="match status" value="1"/>
</dbReference>
<evidence type="ECO:0000259" key="15">
    <source>
        <dbReference type="Pfam" id="PF18296"/>
    </source>
</evidence>
<feature type="compositionally biased region" description="Basic and acidic residues" evidence="12">
    <location>
        <begin position="716"/>
        <end position="728"/>
    </location>
</feature>
<feature type="region of interest" description="Disordered" evidence="12">
    <location>
        <begin position="118"/>
        <end position="176"/>
    </location>
</feature>
<dbReference type="GO" id="GO:0045944">
    <property type="term" value="P:positive regulation of transcription by RNA polymerase II"/>
    <property type="evidence" value="ECO:0007669"/>
    <property type="project" value="TreeGrafter"/>
</dbReference>
<dbReference type="PANTHER" id="PTHR48249">
    <property type="entry name" value="MEDIATOR OF RNA POLYMERASE II TRANSCRIPTION SUBUNIT 13"/>
    <property type="match status" value="1"/>
</dbReference>
<feature type="compositionally biased region" description="Basic and acidic residues" evidence="12">
    <location>
        <begin position="444"/>
        <end position="462"/>
    </location>
</feature>
<feature type="region of interest" description="Disordered" evidence="12">
    <location>
        <begin position="810"/>
        <end position="836"/>
    </location>
</feature>
<evidence type="ECO:0000256" key="12">
    <source>
        <dbReference type="SAM" id="MobiDB-lite"/>
    </source>
</evidence>
<evidence type="ECO:0000256" key="2">
    <source>
        <dbReference type="ARBA" id="ARBA00009354"/>
    </source>
</evidence>
<evidence type="ECO:0000313" key="17">
    <source>
        <dbReference type="Proteomes" id="UP000053841"/>
    </source>
</evidence>
<feature type="domain" description="MID" evidence="15">
    <location>
        <begin position="1086"/>
        <end position="1264"/>
    </location>
</feature>
<feature type="region of interest" description="Disordered" evidence="12">
    <location>
        <begin position="749"/>
        <end position="780"/>
    </location>
</feature>
<proteinExistence type="inferred from homology"/>
<dbReference type="GeneID" id="19145819"/>
<dbReference type="Pfam" id="PF18296">
    <property type="entry name" value="MID_MedPIWI"/>
    <property type="match status" value="1"/>
</dbReference>
<dbReference type="eggNOG" id="KOG3600">
    <property type="taxonomic scope" value="Eukaryota"/>
</dbReference>
<accession>W6YS60</accession>
<feature type="region of interest" description="Disordered" evidence="12">
    <location>
        <begin position="923"/>
        <end position="948"/>
    </location>
</feature>
<feature type="compositionally biased region" description="Pro residues" evidence="12">
    <location>
        <begin position="125"/>
        <end position="134"/>
    </location>
</feature>
<feature type="compositionally biased region" description="Low complexity" evidence="12">
    <location>
        <begin position="597"/>
        <end position="609"/>
    </location>
</feature>
<dbReference type="PANTHER" id="PTHR48249:SF3">
    <property type="entry name" value="MEDIATOR OF RNA POLYMERASE II TRANSCRIPTION SUBUNIT 13"/>
    <property type="match status" value="1"/>
</dbReference>
<keyword evidence="4 11" id="KW-0678">Repressor</keyword>
<dbReference type="InterPro" id="IPR041285">
    <property type="entry name" value="MID_MedPIWI"/>
</dbReference>
<evidence type="ECO:0000256" key="7">
    <source>
        <dbReference type="ARBA" id="ARBA00023163"/>
    </source>
</evidence>
<dbReference type="Proteomes" id="UP000053841">
    <property type="component" value="Unassembled WGS sequence"/>
</dbReference>
<evidence type="ECO:0000256" key="8">
    <source>
        <dbReference type="ARBA" id="ARBA00023242"/>
    </source>
</evidence>
<evidence type="ECO:0000259" key="14">
    <source>
        <dbReference type="Pfam" id="PF11597"/>
    </source>
</evidence>
<evidence type="ECO:0000259" key="13">
    <source>
        <dbReference type="Pfam" id="PF06333"/>
    </source>
</evidence>
<comment type="subunit">
    <text evidence="11">Component of the SRB8-11 complex, which itself associates with the Mediator complex.</text>
</comment>
<gene>
    <name evidence="16" type="ORF">COCCADRAFT_25539</name>
</gene>
<evidence type="ECO:0000256" key="4">
    <source>
        <dbReference type="ARBA" id="ARBA00022491"/>
    </source>
</evidence>
<feature type="region of interest" description="Disordered" evidence="12">
    <location>
        <begin position="1416"/>
        <end position="1471"/>
    </location>
</feature>
<feature type="region of interest" description="Disordered" evidence="12">
    <location>
        <begin position="34"/>
        <end position="58"/>
    </location>
</feature>
<dbReference type="Pfam" id="PF06333">
    <property type="entry name" value="Med13_C"/>
    <property type="match status" value="2"/>
</dbReference>
<feature type="compositionally biased region" description="Low complexity" evidence="12">
    <location>
        <begin position="1448"/>
        <end position="1469"/>
    </location>
</feature>
<feature type="region of interest" description="Disordered" evidence="12">
    <location>
        <begin position="545"/>
        <end position="629"/>
    </location>
</feature>
<feature type="compositionally biased region" description="Low complexity" evidence="12">
    <location>
        <begin position="819"/>
        <end position="828"/>
    </location>
</feature>
<dbReference type="RefSeq" id="XP_007711352.1">
    <property type="nucleotide sequence ID" value="XM_007713162.1"/>
</dbReference>
<feature type="compositionally biased region" description="Polar residues" evidence="12">
    <location>
        <begin position="1606"/>
        <end position="1618"/>
    </location>
</feature>
<feature type="compositionally biased region" description="Low complexity" evidence="12">
    <location>
        <begin position="1558"/>
        <end position="1584"/>
    </location>
</feature>
<keyword evidence="17" id="KW-1185">Reference proteome</keyword>
<comment type="subcellular location">
    <subcellularLocation>
        <location evidence="1 11">Nucleus</location>
    </subcellularLocation>
</comment>
<keyword evidence="8 11" id="KW-0539">Nucleus</keyword>
<feature type="domain" description="Mediator complex subunit Med13 C-terminal" evidence="13">
    <location>
        <begin position="1279"/>
        <end position="1552"/>
    </location>
</feature>
<feature type="compositionally biased region" description="Polar residues" evidence="12">
    <location>
        <begin position="1585"/>
        <end position="1598"/>
    </location>
</feature>
<dbReference type="STRING" id="930089.W6YS60"/>
<evidence type="ECO:0000256" key="5">
    <source>
        <dbReference type="ARBA" id="ARBA00023015"/>
    </source>
</evidence>
<feature type="domain" description="Mediator complex subunit Med13 C-terminal" evidence="13">
    <location>
        <begin position="1611"/>
        <end position="1663"/>
    </location>
</feature>
<feature type="compositionally biased region" description="Low complexity" evidence="12">
    <location>
        <begin position="34"/>
        <end position="47"/>
    </location>
</feature>
<feature type="region of interest" description="Disordered" evidence="12">
    <location>
        <begin position="644"/>
        <end position="735"/>
    </location>
</feature>